<name>A0A7T7CGF9_9BACI</name>
<accession>A0A7T7CGF9</accession>
<protein>
    <submittedName>
        <fullName evidence="3">DUF2892 domain-containing protein</fullName>
    </submittedName>
</protein>
<feature type="compositionally biased region" description="Polar residues" evidence="1">
    <location>
        <begin position="76"/>
        <end position="92"/>
    </location>
</feature>
<keyword evidence="4" id="KW-1185">Reference proteome</keyword>
<sequence length="92" mass="10253">MKKNVGTLDAIMRITCGLTGLAWSTSKMSKHYDRTMPMLVSIYSAMKVAEGITRYCPVMGMLNVNSEKWLSRNRNDPSPSSGENVQALTRSH</sequence>
<dbReference type="RefSeq" id="WP_200085570.1">
    <property type="nucleotide sequence ID" value="NZ_CP054706.1"/>
</dbReference>
<evidence type="ECO:0000256" key="1">
    <source>
        <dbReference type="SAM" id="MobiDB-lite"/>
    </source>
</evidence>
<organism evidence="3 4">
    <name type="scientific">Salicibibacter cibi</name>
    <dbReference type="NCBI Taxonomy" id="2743001"/>
    <lineage>
        <taxon>Bacteria</taxon>
        <taxon>Bacillati</taxon>
        <taxon>Bacillota</taxon>
        <taxon>Bacilli</taxon>
        <taxon>Bacillales</taxon>
        <taxon>Bacillaceae</taxon>
        <taxon>Salicibibacter</taxon>
    </lineage>
</organism>
<evidence type="ECO:0000313" key="4">
    <source>
        <dbReference type="Proteomes" id="UP000595349"/>
    </source>
</evidence>
<feature type="domain" description="Inner membrane protein YgaP-like transmembrane" evidence="2">
    <location>
        <begin position="1"/>
        <end position="68"/>
    </location>
</feature>
<feature type="region of interest" description="Disordered" evidence="1">
    <location>
        <begin position="70"/>
        <end position="92"/>
    </location>
</feature>
<proteinExistence type="predicted"/>
<gene>
    <name evidence="3" type="ORF">HUG20_15350</name>
</gene>
<dbReference type="KEGG" id="scib:HUG20_15350"/>
<reference evidence="3 4" key="1">
    <citation type="submission" date="2020-06" db="EMBL/GenBank/DDBJ databases">
        <title>Genomic analysis of Salicibibacter sp. NKC21-4.</title>
        <authorList>
            <person name="Oh Y.J."/>
        </authorList>
    </citation>
    <scope>NUCLEOTIDE SEQUENCE [LARGE SCALE GENOMIC DNA]</scope>
    <source>
        <strain evidence="3 4">NKC21-4</strain>
    </source>
</reference>
<dbReference type="EMBL" id="CP054706">
    <property type="protein sequence ID" value="QQK81138.1"/>
    <property type="molecule type" value="Genomic_DNA"/>
</dbReference>
<dbReference type="Proteomes" id="UP000595349">
    <property type="component" value="Chromosome"/>
</dbReference>
<dbReference type="AlphaFoldDB" id="A0A7T7CGF9"/>
<dbReference type="Pfam" id="PF11127">
    <property type="entry name" value="YgaP-like_TM"/>
    <property type="match status" value="1"/>
</dbReference>
<evidence type="ECO:0000313" key="3">
    <source>
        <dbReference type="EMBL" id="QQK81138.1"/>
    </source>
</evidence>
<evidence type="ECO:0000259" key="2">
    <source>
        <dbReference type="Pfam" id="PF11127"/>
    </source>
</evidence>
<dbReference type="InterPro" id="IPR021309">
    <property type="entry name" value="YgaP-like_TM"/>
</dbReference>